<organism evidence="2 3">
    <name type="scientific">Pelagibacterium luteolum</name>
    <dbReference type="NCBI Taxonomy" id="440168"/>
    <lineage>
        <taxon>Bacteria</taxon>
        <taxon>Pseudomonadati</taxon>
        <taxon>Pseudomonadota</taxon>
        <taxon>Alphaproteobacteria</taxon>
        <taxon>Hyphomicrobiales</taxon>
        <taxon>Devosiaceae</taxon>
        <taxon>Pelagibacterium</taxon>
    </lineage>
</organism>
<keyword evidence="1" id="KW-0812">Transmembrane</keyword>
<keyword evidence="1" id="KW-1133">Transmembrane helix</keyword>
<evidence type="ECO:0000313" key="3">
    <source>
        <dbReference type="Proteomes" id="UP000199495"/>
    </source>
</evidence>
<evidence type="ECO:0000256" key="1">
    <source>
        <dbReference type="SAM" id="Phobius"/>
    </source>
</evidence>
<keyword evidence="1" id="KW-0472">Membrane</keyword>
<feature type="transmembrane region" description="Helical" evidence="1">
    <location>
        <begin position="53"/>
        <end position="80"/>
    </location>
</feature>
<keyword evidence="3" id="KW-1185">Reference proteome</keyword>
<reference evidence="2 3" key="1">
    <citation type="submission" date="2016-10" db="EMBL/GenBank/DDBJ databases">
        <authorList>
            <person name="de Groot N.N."/>
        </authorList>
    </citation>
    <scope>NUCLEOTIDE SEQUENCE [LARGE SCALE GENOMIC DNA]</scope>
    <source>
        <strain evidence="2 3">CGMCC 1.10267</strain>
    </source>
</reference>
<evidence type="ECO:0000313" key="2">
    <source>
        <dbReference type="EMBL" id="SDH15910.1"/>
    </source>
</evidence>
<dbReference type="InterPro" id="IPR009937">
    <property type="entry name" value="Phage_holin_3_6"/>
</dbReference>
<accession>A0A1G8A695</accession>
<dbReference type="EMBL" id="FNCS01000026">
    <property type="protein sequence ID" value="SDH15910.1"/>
    <property type="molecule type" value="Genomic_DNA"/>
</dbReference>
<feature type="transmembrane region" description="Helical" evidence="1">
    <location>
        <begin position="92"/>
        <end position="114"/>
    </location>
</feature>
<dbReference type="Proteomes" id="UP000199495">
    <property type="component" value="Unassembled WGS sequence"/>
</dbReference>
<protein>
    <submittedName>
        <fullName evidence="2">Putative Holin-X, holin superfamily III</fullName>
    </submittedName>
</protein>
<name>A0A1G8A695_9HYPH</name>
<gene>
    <name evidence="2" type="ORF">SAMN04487974_1264</name>
</gene>
<proteinExistence type="predicted"/>
<dbReference type="OrthoDB" id="8371646at2"/>
<dbReference type="STRING" id="440168.SAMN04487974_1264"/>
<dbReference type="AlphaFoldDB" id="A0A1G8A695"/>
<dbReference type="Pfam" id="PF07332">
    <property type="entry name" value="Phage_holin_3_6"/>
    <property type="match status" value="1"/>
</dbReference>
<sequence length="142" mass="14579">MTKTSTSNEGSRGLASQVKALINDVSTLFREEIQLAKTEAGERLDSAIHGGQMVVIGAILAIGAVGVLLAALVVAIAGLLESMGMDAGLANTFAAAGVALVVGGIGWAMISSGVKKLKATNFKMERTAHSLSEDANVVRERL</sequence>
<dbReference type="RefSeq" id="WP_090599816.1">
    <property type="nucleotide sequence ID" value="NZ_FNCS01000026.1"/>
</dbReference>